<keyword evidence="2" id="KW-0472">Membrane</keyword>
<reference evidence="3" key="1">
    <citation type="submission" date="2022-12" db="EMBL/GenBank/DDBJ databases">
        <title>Genome assemblies of Blomia tropicalis.</title>
        <authorList>
            <person name="Cui Y."/>
        </authorList>
    </citation>
    <scope>NUCLEOTIDE SEQUENCE</scope>
    <source>
        <tissue evidence="3">Adult mites</tissue>
    </source>
</reference>
<accession>A0A9Q0M6T0</accession>
<name>A0A9Q0M6T0_BLOTA</name>
<sequence>MICIKSIKNVRLFLIRCLKLVDKTAQHVHEKKLSNSIAMSFYRVSFILLFILIKFSSSSKECNFVINSIQAITYASKNTMMMILNETSLYIIPFKSLDTKHFLKQDNHCLYMYYRGDWRLYHKLKPIADQMSDDDRLVQLNIFFDYVHAIINCSKTGWSLRQISSMEDDPTTKRNVALYGAFGQFVIWQWNQNFIWHWKPLPIEELFNDAYSVTHGFFGNIVQVDDHNYNFSLIEVRKHMFQEYNNSLVNYLPAFGYTFYTDIWNLFYINWPTKSVYHFKFHEYQFGNGKDSLEDSQTTFKLTIIPIHNFFKCSRDEPIESTVPDNILLWSYTALILSFILLCGSCSAFIFVSRKNGGYFKMNMKSKMINFKSIEKYSLSNVDSTQVITELSNSPTSTHGIEDARNNFRQTTILSSNIVNENVKHSPAKTVHSSNVKPSSLAKPNSTLSRSSGPPINFNVGTAIRNNSSRSLISDNRKNYLLNSSLDKKSTKNGLK</sequence>
<keyword evidence="2" id="KW-1133">Transmembrane helix</keyword>
<protein>
    <submittedName>
        <fullName evidence="3">Uncharacterized protein</fullName>
    </submittedName>
</protein>
<evidence type="ECO:0000256" key="1">
    <source>
        <dbReference type="SAM" id="MobiDB-lite"/>
    </source>
</evidence>
<dbReference type="AlphaFoldDB" id="A0A9Q0M6T0"/>
<comment type="caution">
    <text evidence="3">The sequence shown here is derived from an EMBL/GenBank/DDBJ whole genome shotgun (WGS) entry which is preliminary data.</text>
</comment>
<keyword evidence="2" id="KW-0812">Transmembrane</keyword>
<keyword evidence="4" id="KW-1185">Reference proteome</keyword>
<evidence type="ECO:0000313" key="3">
    <source>
        <dbReference type="EMBL" id="KAJ6218537.1"/>
    </source>
</evidence>
<dbReference type="Proteomes" id="UP001142055">
    <property type="component" value="Chromosome 3"/>
</dbReference>
<organism evidence="3 4">
    <name type="scientific">Blomia tropicalis</name>
    <name type="common">Mite</name>
    <dbReference type="NCBI Taxonomy" id="40697"/>
    <lineage>
        <taxon>Eukaryota</taxon>
        <taxon>Metazoa</taxon>
        <taxon>Ecdysozoa</taxon>
        <taxon>Arthropoda</taxon>
        <taxon>Chelicerata</taxon>
        <taxon>Arachnida</taxon>
        <taxon>Acari</taxon>
        <taxon>Acariformes</taxon>
        <taxon>Sarcoptiformes</taxon>
        <taxon>Astigmata</taxon>
        <taxon>Glycyphagoidea</taxon>
        <taxon>Echimyopodidae</taxon>
        <taxon>Blomia</taxon>
    </lineage>
</organism>
<gene>
    <name evidence="3" type="ORF">RDWZM_009694</name>
</gene>
<evidence type="ECO:0000313" key="4">
    <source>
        <dbReference type="Proteomes" id="UP001142055"/>
    </source>
</evidence>
<feature type="compositionally biased region" description="Polar residues" evidence="1">
    <location>
        <begin position="431"/>
        <end position="454"/>
    </location>
</feature>
<dbReference type="EMBL" id="JAPWDV010000003">
    <property type="protein sequence ID" value="KAJ6218537.1"/>
    <property type="molecule type" value="Genomic_DNA"/>
</dbReference>
<evidence type="ECO:0000256" key="2">
    <source>
        <dbReference type="SAM" id="Phobius"/>
    </source>
</evidence>
<feature type="transmembrane region" description="Helical" evidence="2">
    <location>
        <begin position="329"/>
        <end position="352"/>
    </location>
</feature>
<proteinExistence type="predicted"/>
<feature type="region of interest" description="Disordered" evidence="1">
    <location>
        <begin position="425"/>
        <end position="462"/>
    </location>
</feature>